<dbReference type="InterPro" id="IPR027277">
    <property type="entry name" value="NadC/ModD"/>
</dbReference>
<dbReference type="AlphaFoldDB" id="A0A8J2Z6X2"/>
<dbReference type="PANTHER" id="PTHR32179:SF3">
    <property type="entry name" value="NICOTINATE-NUCLEOTIDE PYROPHOSPHORYLASE [CARBOXYLATING]"/>
    <property type="match status" value="1"/>
</dbReference>
<protein>
    <recommendedName>
        <fullName evidence="11">Probable nicotinate-nucleotide pyrophosphorylase [carboxylating]</fullName>
        <ecNumber evidence="5">2.4.2.19</ecNumber>
    </recommendedName>
    <alternativeName>
        <fullName evidence="9">Quinolinate phosphoribosyltransferase [decarboxylating]</fullName>
    </alternativeName>
</protein>
<dbReference type="GO" id="GO:0009435">
    <property type="term" value="P:NAD+ biosynthetic process"/>
    <property type="evidence" value="ECO:0007669"/>
    <property type="project" value="UniProtKB-UniPathway"/>
</dbReference>
<dbReference type="NCBIfam" id="TIGR00078">
    <property type="entry name" value="nadC"/>
    <property type="match status" value="1"/>
</dbReference>
<evidence type="ECO:0000256" key="5">
    <source>
        <dbReference type="ARBA" id="ARBA00011944"/>
    </source>
</evidence>
<dbReference type="Pfam" id="PF02749">
    <property type="entry name" value="QRPTase_N"/>
    <property type="match status" value="1"/>
</dbReference>
<evidence type="ECO:0000256" key="13">
    <source>
        <dbReference type="PIRSR" id="PIRSR006250-1"/>
    </source>
</evidence>
<feature type="binding site" evidence="13">
    <location>
        <position position="227"/>
    </location>
    <ligand>
        <name>substrate</name>
    </ligand>
</feature>
<dbReference type="EMBL" id="BMJS01000046">
    <property type="protein sequence ID" value="GGG06897.1"/>
    <property type="molecule type" value="Genomic_DNA"/>
</dbReference>
<dbReference type="InterPro" id="IPR013785">
    <property type="entry name" value="Aldolase_TIM"/>
</dbReference>
<dbReference type="UniPathway" id="UPA00253">
    <property type="reaction ID" value="UER00331"/>
</dbReference>
<keyword evidence="6" id="KW-0662">Pyridine nucleotide biosynthesis</keyword>
<feature type="domain" description="Quinolinate phosphoribosyl transferase N-terminal" evidence="15">
    <location>
        <begin position="40"/>
        <end position="119"/>
    </location>
</feature>
<evidence type="ECO:0000259" key="14">
    <source>
        <dbReference type="Pfam" id="PF01729"/>
    </source>
</evidence>
<dbReference type="SUPFAM" id="SSF51690">
    <property type="entry name" value="Nicotinate/Quinolinate PRTase C-terminal domain-like"/>
    <property type="match status" value="1"/>
</dbReference>
<evidence type="ECO:0000256" key="12">
    <source>
        <dbReference type="PIRNR" id="PIRNR006250"/>
    </source>
</evidence>
<dbReference type="InterPro" id="IPR022412">
    <property type="entry name" value="Quinolinate_PRibosylTrfase_N"/>
</dbReference>
<dbReference type="GO" id="GO:0004514">
    <property type="term" value="F:nicotinate-nucleotide diphosphorylase (carboxylating) activity"/>
    <property type="evidence" value="ECO:0007669"/>
    <property type="project" value="UniProtKB-EC"/>
</dbReference>
<comment type="pathway">
    <text evidence="2">Cofactor biosynthesis; NAD(+) biosynthesis; nicotinate D-ribonucleotide from quinolinate: step 1/1.</text>
</comment>
<reference evidence="16" key="2">
    <citation type="submission" date="2020-09" db="EMBL/GenBank/DDBJ databases">
        <authorList>
            <person name="Sun Q."/>
            <person name="Zhou Y."/>
        </authorList>
    </citation>
    <scope>NUCLEOTIDE SEQUENCE</scope>
    <source>
        <strain evidence="16">CGMCC 1.15758</strain>
    </source>
</reference>
<evidence type="ECO:0000256" key="9">
    <source>
        <dbReference type="ARBA" id="ARBA00033102"/>
    </source>
</evidence>
<feature type="binding site" evidence="13">
    <location>
        <position position="166"/>
    </location>
    <ligand>
        <name>substrate</name>
    </ligand>
</feature>
<feature type="binding site" evidence="13">
    <location>
        <begin position="271"/>
        <end position="273"/>
    </location>
    <ligand>
        <name>substrate</name>
    </ligand>
</feature>
<evidence type="ECO:0000256" key="11">
    <source>
        <dbReference type="ARBA" id="ARBA00069173"/>
    </source>
</evidence>
<comment type="catalytic activity">
    <reaction evidence="10">
        <text>nicotinate beta-D-ribonucleotide + CO2 + diphosphate = quinolinate + 5-phospho-alpha-D-ribose 1-diphosphate + 2 H(+)</text>
        <dbReference type="Rhea" id="RHEA:12733"/>
        <dbReference type="ChEBI" id="CHEBI:15378"/>
        <dbReference type="ChEBI" id="CHEBI:16526"/>
        <dbReference type="ChEBI" id="CHEBI:29959"/>
        <dbReference type="ChEBI" id="CHEBI:33019"/>
        <dbReference type="ChEBI" id="CHEBI:57502"/>
        <dbReference type="ChEBI" id="CHEBI:58017"/>
        <dbReference type="EC" id="2.4.2.19"/>
    </reaction>
</comment>
<dbReference type="InterPro" id="IPR036068">
    <property type="entry name" value="Nicotinate_pribotase-like_C"/>
</dbReference>
<evidence type="ECO:0000313" key="17">
    <source>
        <dbReference type="Proteomes" id="UP000636949"/>
    </source>
</evidence>
<proteinExistence type="inferred from homology"/>
<evidence type="ECO:0000256" key="8">
    <source>
        <dbReference type="ARBA" id="ARBA00022679"/>
    </source>
</evidence>
<dbReference type="EC" id="2.4.2.19" evidence="5"/>
<dbReference type="PIRSF" id="PIRSF006250">
    <property type="entry name" value="NadC_ModD"/>
    <property type="match status" value="1"/>
</dbReference>
<reference evidence="16" key="1">
    <citation type="journal article" date="2014" name="Int. J. Syst. Evol. Microbiol.">
        <title>Complete genome sequence of Corynebacterium casei LMG S-19264T (=DSM 44701T), isolated from a smear-ripened cheese.</title>
        <authorList>
            <consortium name="US DOE Joint Genome Institute (JGI-PGF)"/>
            <person name="Walter F."/>
            <person name="Albersmeier A."/>
            <person name="Kalinowski J."/>
            <person name="Ruckert C."/>
        </authorList>
    </citation>
    <scope>NUCLEOTIDE SEQUENCE</scope>
    <source>
        <strain evidence="16">CGMCC 1.15758</strain>
    </source>
</reference>
<sequence length="288" mass="32195">MSHTHLQTEQITEVPKALVTRMVTQALAEDIDQGDINALLINEHEQARARVITREPMVMCGYDWVNEVFRQVDPNLKIHWYHHDGDEVLANKTLFEVEGVARSILSAERNALNFLQMLSAVATKTREYVKAIKGTECTILDTRKTIPGFRLAQKYAVTCGGGMNHRIGLFDAFLIKENHIAACDHSITRAIEKAREIAPQKMVEVEVENFDELNEALKAHADVIMLDNFSLRDMQKAVSIAKGKAQLEASGNMSLDSIYAVAQTGVDFISIGALTKNIQAIDLSMRFI</sequence>
<evidence type="ECO:0000256" key="6">
    <source>
        <dbReference type="ARBA" id="ARBA00022642"/>
    </source>
</evidence>
<comment type="caution">
    <text evidence="16">The sequence shown here is derived from an EMBL/GenBank/DDBJ whole genome shotgun (WGS) entry which is preliminary data.</text>
</comment>
<evidence type="ECO:0000256" key="1">
    <source>
        <dbReference type="ARBA" id="ARBA00003237"/>
    </source>
</evidence>
<dbReference type="InterPro" id="IPR037128">
    <property type="entry name" value="Quinolinate_PRibosylTase_N_sf"/>
</dbReference>
<name>A0A8J2Z6X2_9GAMM</name>
<feature type="binding site" evidence="13">
    <location>
        <begin position="142"/>
        <end position="144"/>
    </location>
    <ligand>
        <name>substrate</name>
    </ligand>
</feature>
<evidence type="ECO:0000256" key="3">
    <source>
        <dbReference type="ARBA" id="ARBA00009400"/>
    </source>
</evidence>
<comment type="subunit">
    <text evidence="4">Hexamer formed by 3 homodimers.</text>
</comment>
<accession>A0A8J2Z6X2</accession>
<evidence type="ECO:0000259" key="15">
    <source>
        <dbReference type="Pfam" id="PF02749"/>
    </source>
</evidence>
<dbReference type="OrthoDB" id="9782546at2"/>
<dbReference type="SUPFAM" id="SSF54675">
    <property type="entry name" value="Nicotinate/Quinolinate PRTase N-terminal domain-like"/>
    <property type="match status" value="1"/>
</dbReference>
<keyword evidence="17" id="KW-1185">Reference proteome</keyword>
<evidence type="ECO:0000256" key="2">
    <source>
        <dbReference type="ARBA" id="ARBA00004893"/>
    </source>
</evidence>
<evidence type="ECO:0000256" key="7">
    <source>
        <dbReference type="ARBA" id="ARBA00022676"/>
    </source>
</evidence>
<feature type="binding site" evidence="13">
    <location>
        <position position="206"/>
    </location>
    <ligand>
        <name>substrate</name>
    </ligand>
</feature>
<comment type="function">
    <text evidence="1">Involved in the catabolism of quinolinic acid (QA).</text>
</comment>
<organism evidence="16 17">
    <name type="scientific">Cysteiniphilum litorale</name>
    <dbReference type="NCBI Taxonomy" id="2056700"/>
    <lineage>
        <taxon>Bacteria</taxon>
        <taxon>Pseudomonadati</taxon>
        <taxon>Pseudomonadota</taxon>
        <taxon>Gammaproteobacteria</taxon>
        <taxon>Thiotrichales</taxon>
        <taxon>Fastidiosibacteraceae</taxon>
        <taxon>Cysteiniphilum</taxon>
    </lineage>
</organism>
<dbReference type="GO" id="GO:0005737">
    <property type="term" value="C:cytoplasm"/>
    <property type="evidence" value="ECO:0007669"/>
    <property type="project" value="TreeGrafter"/>
</dbReference>
<dbReference type="Gene3D" id="3.20.20.70">
    <property type="entry name" value="Aldolase class I"/>
    <property type="match status" value="1"/>
</dbReference>
<feature type="binding site" evidence="13">
    <location>
        <position position="176"/>
    </location>
    <ligand>
        <name>substrate</name>
    </ligand>
</feature>
<evidence type="ECO:0000256" key="4">
    <source>
        <dbReference type="ARBA" id="ARBA00011218"/>
    </source>
</evidence>
<gene>
    <name evidence="16" type="primary">nadC</name>
    <name evidence="16" type="ORF">GCM10010995_25520</name>
</gene>
<dbReference type="RefSeq" id="WP_117003856.1">
    <property type="nucleotide sequence ID" value="NZ_BMJS01000046.1"/>
</dbReference>
<dbReference type="Pfam" id="PF01729">
    <property type="entry name" value="QRPTase_C"/>
    <property type="match status" value="1"/>
</dbReference>
<evidence type="ECO:0000313" key="16">
    <source>
        <dbReference type="EMBL" id="GGG06897.1"/>
    </source>
</evidence>
<dbReference type="GO" id="GO:0034213">
    <property type="term" value="P:quinolinate catabolic process"/>
    <property type="evidence" value="ECO:0007669"/>
    <property type="project" value="TreeGrafter"/>
</dbReference>
<feature type="domain" description="Quinolinate phosphoribosyl transferase C-terminal" evidence="14">
    <location>
        <begin position="121"/>
        <end position="286"/>
    </location>
</feature>
<dbReference type="FunFam" id="3.90.1170.20:FF:000001">
    <property type="entry name" value="Nicotinate-nucleotide diphosphorylase (Carboxylating)"/>
    <property type="match status" value="1"/>
</dbReference>
<evidence type="ECO:0000256" key="10">
    <source>
        <dbReference type="ARBA" id="ARBA00047445"/>
    </source>
</evidence>
<dbReference type="Proteomes" id="UP000636949">
    <property type="component" value="Unassembled WGS sequence"/>
</dbReference>
<keyword evidence="7 12" id="KW-0328">Glycosyltransferase</keyword>
<dbReference type="InterPro" id="IPR004393">
    <property type="entry name" value="NadC"/>
</dbReference>
<keyword evidence="8 12" id="KW-0808">Transferase</keyword>
<feature type="binding site" evidence="13">
    <location>
        <position position="109"/>
    </location>
    <ligand>
        <name>substrate</name>
    </ligand>
</feature>
<dbReference type="Gene3D" id="3.90.1170.20">
    <property type="entry name" value="Quinolinate phosphoribosyl transferase, N-terminal domain"/>
    <property type="match status" value="1"/>
</dbReference>
<dbReference type="PANTHER" id="PTHR32179">
    <property type="entry name" value="NICOTINATE-NUCLEOTIDE PYROPHOSPHORYLASE [CARBOXYLATING]"/>
    <property type="match status" value="1"/>
</dbReference>
<dbReference type="CDD" id="cd01572">
    <property type="entry name" value="QPRTase"/>
    <property type="match status" value="1"/>
</dbReference>
<dbReference type="FunFam" id="3.20.20.70:FF:000030">
    <property type="entry name" value="Nicotinate-nucleotide pyrophosphorylase, carboxylating"/>
    <property type="match status" value="1"/>
</dbReference>
<comment type="similarity">
    <text evidence="3 12">Belongs to the NadC/ModD family.</text>
</comment>
<dbReference type="InterPro" id="IPR002638">
    <property type="entry name" value="Quinolinate_PRibosylTrfase_C"/>
</dbReference>
<feature type="binding site" evidence="13">
    <location>
        <begin position="250"/>
        <end position="252"/>
    </location>
    <ligand>
        <name>substrate</name>
    </ligand>
</feature>